<proteinExistence type="predicted"/>
<evidence type="ECO:0008006" key="3">
    <source>
        <dbReference type="Google" id="ProtNLM"/>
    </source>
</evidence>
<dbReference type="EMBL" id="JBBPHU010000018">
    <property type="protein sequence ID" value="KAK7509425.1"/>
    <property type="molecule type" value="Genomic_DNA"/>
</dbReference>
<protein>
    <recommendedName>
        <fullName evidence="3">Secreted protein</fullName>
    </recommendedName>
</protein>
<dbReference type="Proteomes" id="UP001363622">
    <property type="component" value="Unassembled WGS sequence"/>
</dbReference>
<gene>
    <name evidence="1" type="ORF">IWZ03DRAFT_92256</name>
</gene>
<evidence type="ECO:0000313" key="1">
    <source>
        <dbReference type="EMBL" id="KAK7509425.1"/>
    </source>
</evidence>
<reference evidence="1 2" key="1">
    <citation type="submission" date="2024-04" db="EMBL/GenBank/DDBJ databases">
        <title>Phyllosticta paracitricarpa is synonymous to the EU quarantine fungus P. citricarpa based on phylogenomic analyses.</title>
        <authorList>
            <consortium name="Lawrence Berkeley National Laboratory"/>
            <person name="Van Ingen-Buijs V.A."/>
            <person name="Van Westerhoven A.C."/>
            <person name="Haridas S."/>
            <person name="Skiadas P."/>
            <person name="Martin F."/>
            <person name="Groenewald J.Z."/>
            <person name="Crous P.W."/>
            <person name="Seidl M.F."/>
        </authorList>
    </citation>
    <scope>NUCLEOTIDE SEQUENCE [LARGE SCALE GENOMIC DNA]</scope>
    <source>
        <strain evidence="1 2">CBS 123371</strain>
    </source>
</reference>
<name>A0ABR1K844_9PEZI</name>
<comment type="caution">
    <text evidence="1">The sequence shown here is derived from an EMBL/GenBank/DDBJ whole genome shotgun (WGS) entry which is preliminary data.</text>
</comment>
<accession>A0ABR1K844</accession>
<evidence type="ECO:0000313" key="2">
    <source>
        <dbReference type="Proteomes" id="UP001363622"/>
    </source>
</evidence>
<organism evidence="1 2">
    <name type="scientific">Phyllosticta citriasiana</name>
    <dbReference type="NCBI Taxonomy" id="595635"/>
    <lineage>
        <taxon>Eukaryota</taxon>
        <taxon>Fungi</taxon>
        <taxon>Dikarya</taxon>
        <taxon>Ascomycota</taxon>
        <taxon>Pezizomycotina</taxon>
        <taxon>Dothideomycetes</taxon>
        <taxon>Dothideomycetes incertae sedis</taxon>
        <taxon>Botryosphaeriales</taxon>
        <taxon>Phyllostictaceae</taxon>
        <taxon>Phyllosticta</taxon>
    </lineage>
</organism>
<keyword evidence="2" id="KW-1185">Reference proteome</keyword>
<sequence length="115" mass="12838">MSMRTHLCCCLNGFNASFLFGYLLAYSLVSSRLLLSPAHARPTSSLSTWVFPNHHRRHHNHNHYSNSPRTSNCPSNSTLFASNNKTHPSHTQMLPRPPQILGSAFANPFTTATMS</sequence>